<evidence type="ECO:0000259" key="1">
    <source>
        <dbReference type="Pfam" id="PF20150"/>
    </source>
</evidence>
<dbReference type="EMBL" id="LVVK01000003">
    <property type="protein sequence ID" value="OPB46219.1"/>
    <property type="molecule type" value="Genomic_DNA"/>
</dbReference>
<name>A0A1T3CYM3_9HYPO</name>
<accession>A0A1T3CYM3</accession>
<keyword evidence="3" id="KW-1185">Reference proteome</keyword>
<gene>
    <name evidence="2" type="ORF">A0O28_0063400</name>
</gene>
<dbReference type="AlphaFoldDB" id="A0A1T3CYM3"/>
<feature type="domain" description="2EXR" evidence="1">
    <location>
        <begin position="6"/>
        <end position="101"/>
    </location>
</feature>
<dbReference type="InterPro" id="IPR045518">
    <property type="entry name" value="2EXR"/>
</dbReference>
<dbReference type="Proteomes" id="UP000191004">
    <property type="component" value="Unassembled WGS sequence"/>
</dbReference>
<sequence length="371" mass="42988">MNSDSFHYFSKFPPEIRRHIWQYCLPHRIAEEDFPYHLLDGSESRQACWAKSSTYQNAQKPVIAFVNRESRQVVLDHGQIWEPPDPHSLESIWVQPNRDALLLNYTRTCDLVMYGTIDAASSVVVMFLWRAEEHKMQPCIVAKVLHDFNLKTLLDGDAASENPRIMYEEADSGDSGDIAGYAECIQLQKIVLGIAMGAISLHISAEAALDSGLFGLLGDAPVQLVDVDDEVRLRQFYTLFKENALDEEPVVQTLFDLFLSSRFRTAVDTWRKQADWIIMANLWHYARESELYDDILNTDPCSAWTPQLEECFYFSMLEYLPNEDHPWVKQAREKAPKLRPQIVVRYCTRKCYTGEQLPDHRATNLWWNPQY</sequence>
<reference evidence="2 3" key="1">
    <citation type="submission" date="2016-04" db="EMBL/GenBank/DDBJ databases">
        <title>Multiple horizontal gene transfer events from other fungi enriched the ability of the initially mycotrophic fungus Trichoderma (Ascomycota) to feed on dead plant biomass.</title>
        <authorList>
            <person name="Atanasova L."/>
            <person name="Chenthamara K."/>
            <person name="Zhang J."/>
            <person name="Grujic M."/>
            <person name="Henrissat B."/>
            <person name="Kuo A."/>
            <person name="Aertz A."/>
            <person name="Salamov A."/>
            <person name="Lipzen A."/>
            <person name="Labutti K."/>
            <person name="Barry K."/>
            <person name="Miao Y."/>
            <person name="Rahimi M.J."/>
            <person name="Shen Q."/>
            <person name="Grigoriev I.V."/>
            <person name="Kubicek C.P."/>
            <person name="Druzhinina I.S."/>
        </authorList>
    </citation>
    <scope>NUCLEOTIDE SEQUENCE [LARGE SCALE GENOMIC DNA]</scope>
    <source>
        <strain evidence="2 3">NJAU 4742</strain>
    </source>
</reference>
<dbReference type="PANTHER" id="PTHR35910:SF1">
    <property type="entry name" value="2EXR DOMAIN-CONTAINING PROTEIN"/>
    <property type="match status" value="1"/>
</dbReference>
<comment type="caution">
    <text evidence="2">The sequence shown here is derived from an EMBL/GenBank/DDBJ whole genome shotgun (WGS) entry which is preliminary data.</text>
</comment>
<dbReference type="Pfam" id="PF20150">
    <property type="entry name" value="2EXR"/>
    <property type="match status" value="1"/>
</dbReference>
<proteinExistence type="predicted"/>
<evidence type="ECO:0000313" key="2">
    <source>
        <dbReference type="EMBL" id="OPB46219.1"/>
    </source>
</evidence>
<evidence type="ECO:0000313" key="3">
    <source>
        <dbReference type="Proteomes" id="UP000191004"/>
    </source>
</evidence>
<dbReference type="PANTHER" id="PTHR35910">
    <property type="entry name" value="2EXR DOMAIN-CONTAINING PROTEIN"/>
    <property type="match status" value="1"/>
</dbReference>
<protein>
    <recommendedName>
        <fullName evidence="1">2EXR domain-containing protein</fullName>
    </recommendedName>
</protein>
<organism evidence="2 3">
    <name type="scientific">Trichoderma guizhouense</name>
    <dbReference type="NCBI Taxonomy" id="1491466"/>
    <lineage>
        <taxon>Eukaryota</taxon>
        <taxon>Fungi</taxon>
        <taxon>Dikarya</taxon>
        <taxon>Ascomycota</taxon>
        <taxon>Pezizomycotina</taxon>
        <taxon>Sordariomycetes</taxon>
        <taxon>Hypocreomycetidae</taxon>
        <taxon>Hypocreales</taxon>
        <taxon>Hypocreaceae</taxon>
        <taxon>Trichoderma</taxon>
    </lineage>
</organism>
<dbReference type="OrthoDB" id="4895609at2759"/>